<dbReference type="InterPro" id="IPR016181">
    <property type="entry name" value="Acyl_CoA_acyltransferase"/>
</dbReference>
<proteinExistence type="predicted"/>
<organism evidence="2 3">
    <name type="scientific">Ascodesmis nigricans</name>
    <dbReference type="NCBI Taxonomy" id="341454"/>
    <lineage>
        <taxon>Eukaryota</taxon>
        <taxon>Fungi</taxon>
        <taxon>Dikarya</taxon>
        <taxon>Ascomycota</taxon>
        <taxon>Pezizomycotina</taxon>
        <taxon>Pezizomycetes</taxon>
        <taxon>Pezizales</taxon>
        <taxon>Ascodesmidaceae</taxon>
        <taxon>Ascodesmis</taxon>
    </lineage>
</organism>
<dbReference type="InParanoid" id="A0A4S2MNY6"/>
<evidence type="ECO:0000259" key="1">
    <source>
        <dbReference type="PROSITE" id="PS51186"/>
    </source>
</evidence>
<evidence type="ECO:0000313" key="3">
    <source>
        <dbReference type="Proteomes" id="UP000298138"/>
    </source>
</evidence>
<gene>
    <name evidence="2" type="ORF">EX30DRAFT_336059</name>
</gene>
<dbReference type="OrthoDB" id="41532at2759"/>
<dbReference type="CDD" id="cd04301">
    <property type="entry name" value="NAT_SF"/>
    <property type="match status" value="1"/>
</dbReference>
<sequence>MTPKCPAPSPPPLGHFALTRIPSKSIPSNLGRTLLDRIQRTEKLNFPTSEAFDFPSELSKRTTVLQAAYDLKRNELYGYVVYVRSKLVTRIQKVCVVVEHRRAGVGKWMMLRVMEELRKGGADQVDLWVDLGREPARELYRACGFVERETVENYYGPGRNAVRMVAELAR</sequence>
<dbReference type="Proteomes" id="UP000298138">
    <property type="component" value="Unassembled WGS sequence"/>
</dbReference>
<dbReference type="Gene3D" id="3.40.630.30">
    <property type="match status" value="1"/>
</dbReference>
<keyword evidence="3" id="KW-1185">Reference proteome</keyword>
<dbReference type="AlphaFoldDB" id="A0A4S2MNY6"/>
<dbReference type="GO" id="GO:0016747">
    <property type="term" value="F:acyltransferase activity, transferring groups other than amino-acyl groups"/>
    <property type="evidence" value="ECO:0007669"/>
    <property type="project" value="InterPro"/>
</dbReference>
<protein>
    <recommendedName>
        <fullName evidence="1">N-acetyltransferase domain-containing protein</fullName>
    </recommendedName>
</protein>
<accession>A0A4S2MNY6</accession>
<dbReference type="PROSITE" id="PS51186">
    <property type="entry name" value="GNAT"/>
    <property type="match status" value="1"/>
</dbReference>
<dbReference type="SUPFAM" id="SSF55729">
    <property type="entry name" value="Acyl-CoA N-acyltransferases (Nat)"/>
    <property type="match status" value="1"/>
</dbReference>
<dbReference type="Pfam" id="PF00583">
    <property type="entry name" value="Acetyltransf_1"/>
    <property type="match status" value="1"/>
</dbReference>
<dbReference type="InterPro" id="IPR000182">
    <property type="entry name" value="GNAT_dom"/>
</dbReference>
<dbReference type="PANTHER" id="PTHR47542">
    <property type="entry name" value="ACYL-COA N-ACYLTRANSFERASES (NAT) SUPERFAMILY PROTEIN"/>
    <property type="match status" value="1"/>
</dbReference>
<feature type="domain" description="N-acetyltransferase" evidence="1">
    <location>
        <begin position="25"/>
        <end position="169"/>
    </location>
</feature>
<name>A0A4S2MNY6_9PEZI</name>
<dbReference type="STRING" id="341454.A0A4S2MNY6"/>
<dbReference type="EMBL" id="ML220162">
    <property type="protein sequence ID" value="TGZ76969.1"/>
    <property type="molecule type" value="Genomic_DNA"/>
</dbReference>
<evidence type="ECO:0000313" key="2">
    <source>
        <dbReference type="EMBL" id="TGZ76969.1"/>
    </source>
</evidence>
<reference evidence="2 3" key="1">
    <citation type="submission" date="2019-04" db="EMBL/GenBank/DDBJ databases">
        <title>Comparative genomics and transcriptomics to analyze fruiting body development in filamentous ascomycetes.</title>
        <authorList>
            <consortium name="DOE Joint Genome Institute"/>
            <person name="Lutkenhaus R."/>
            <person name="Traeger S."/>
            <person name="Breuer J."/>
            <person name="Kuo A."/>
            <person name="Lipzen A."/>
            <person name="Pangilinan J."/>
            <person name="Dilworth D."/>
            <person name="Sandor L."/>
            <person name="Poggeler S."/>
            <person name="Barry K."/>
            <person name="Grigoriev I.V."/>
            <person name="Nowrousian M."/>
        </authorList>
    </citation>
    <scope>NUCLEOTIDE SEQUENCE [LARGE SCALE GENOMIC DNA]</scope>
    <source>
        <strain evidence="2 3">CBS 389.68</strain>
    </source>
</reference>
<dbReference type="PANTHER" id="PTHR47542:SF2">
    <property type="entry name" value="ACYL-COA N-ACYLTRANSFERASES (NAT) SUPERFAMILY PROTEIN"/>
    <property type="match status" value="1"/>
</dbReference>